<accession>A0A2P2ITD9</accession>
<evidence type="ECO:0000313" key="1">
    <source>
        <dbReference type="EMBL" id="MBW84491.1"/>
    </source>
</evidence>
<protein>
    <submittedName>
        <fullName evidence="1">Uncharacterized protein</fullName>
    </submittedName>
</protein>
<reference evidence="1" key="1">
    <citation type="submission" date="2018-02" db="EMBL/GenBank/DDBJ databases">
        <title>Rhizophora mucronata_Transcriptome.</title>
        <authorList>
            <person name="Meera S.P."/>
            <person name="Sreeshan A."/>
            <person name="Augustine A."/>
        </authorList>
    </citation>
    <scope>NUCLEOTIDE SEQUENCE</scope>
    <source>
        <tissue evidence="1">Leaf</tissue>
    </source>
</reference>
<sequence length="38" mass="4526">MVLVQNISVIFMFYMWKTISNVQNEKFFSVSKKIPQLS</sequence>
<organism evidence="1">
    <name type="scientific">Rhizophora mucronata</name>
    <name type="common">Asiatic mangrove</name>
    <dbReference type="NCBI Taxonomy" id="61149"/>
    <lineage>
        <taxon>Eukaryota</taxon>
        <taxon>Viridiplantae</taxon>
        <taxon>Streptophyta</taxon>
        <taxon>Embryophyta</taxon>
        <taxon>Tracheophyta</taxon>
        <taxon>Spermatophyta</taxon>
        <taxon>Magnoliopsida</taxon>
        <taxon>eudicotyledons</taxon>
        <taxon>Gunneridae</taxon>
        <taxon>Pentapetalae</taxon>
        <taxon>rosids</taxon>
        <taxon>fabids</taxon>
        <taxon>Malpighiales</taxon>
        <taxon>Rhizophoraceae</taxon>
        <taxon>Rhizophora</taxon>
    </lineage>
</organism>
<dbReference type="AlphaFoldDB" id="A0A2P2ITD9"/>
<dbReference type="EMBL" id="GGEC01004008">
    <property type="protein sequence ID" value="MBW84491.1"/>
    <property type="molecule type" value="Transcribed_RNA"/>
</dbReference>
<proteinExistence type="predicted"/>
<name>A0A2P2ITD9_RHIMU</name>